<evidence type="ECO:0000313" key="1">
    <source>
        <dbReference type="EMBL" id="CAB4137588.1"/>
    </source>
</evidence>
<protein>
    <submittedName>
        <fullName evidence="1">Uncharacterized protein</fullName>
    </submittedName>
</protein>
<sequence>MNLRTLKKRCKLARDILIRDHGYRPKDFTLADGDESIDAPTNMEARFQNYGFLDPGPLPGTPLLWRRTNYEADEWDYSLPCEHLADIIYIEHTNFGMGYMDTRDV</sequence>
<name>A0A6J5LSZ6_9CAUD</name>
<proteinExistence type="predicted"/>
<accession>A0A6J5LSZ6</accession>
<gene>
    <name evidence="1" type="ORF">UFOVP326_41</name>
</gene>
<reference evidence="1" key="1">
    <citation type="submission" date="2020-04" db="EMBL/GenBank/DDBJ databases">
        <authorList>
            <person name="Chiriac C."/>
            <person name="Salcher M."/>
            <person name="Ghai R."/>
            <person name="Kavagutti S V."/>
        </authorList>
    </citation>
    <scope>NUCLEOTIDE SEQUENCE</scope>
</reference>
<dbReference type="EMBL" id="LR796340">
    <property type="protein sequence ID" value="CAB4137588.1"/>
    <property type="molecule type" value="Genomic_DNA"/>
</dbReference>
<organism evidence="1">
    <name type="scientific">uncultured Caudovirales phage</name>
    <dbReference type="NCBI Taxonomy" id="2100421"/>
    <lineage>
        <taxon>Viruses</taxon>
        <taxon>Duplodnaviria</taxon>
        <taxon>Heunggongvirae</taxon>
        <taxon>Uroviricota</taxon>
        <taxon>Caudoviricetes</taxon>
        <taxon>Peduoviridae</taxon>
        <taxon>Maltschvirus</taxon>
        <taxon>Maltschvirus maltsch</taxon>
    </lineage>
</organism>